<dbReference type="Pfam" id="PF01926">
    <property type="entry name" value="MMR_HSR1"/>
    <property type="match status" value="1"/>
</dbReference>
<organism evidence="12 13">
    <name type="scientific">Oceanidesulfovibrio marinus</name>
    <dbReference type="NCBI Taxonomy" id="370038"/>
    <lineage>
        <taxon>Bacteria</taxon>
        <taxon>Pseudomonadati</taxon>
        <taxon>Thermodesulfobacteriota</taxon>
        <taxon>Desulfovibrionia</taxon>
        <taxon>Desulfovibrionales</taxon>
        <taxon>Desulfovibrionaceae</taxon>
        <taxon>Oceanidesulfovibrio</taxon>
    </lineage>
</organism>
<dbReference type="InterPro" id="IPR015946">
    <property type="entry name" value="KH_dom-like_a/b"/>
</dbReference>
<evidence type="ECO:0000256" key="2">
    <source>
        <dbReference type="ARBA" id="ARBA00020484"/>
    </source>
</evidence>
<dbReference type="Proteomes" id="UP000503251">
    <property type="component" value="Chromosome"/>
</dbReference>
<dbReference type="CDD" id="cd22534">
    <property type="entry name" value="KH-II_Era"/>
    <property type="match status" value="1"/>
</dbReference>
<dbReference type="OrthoDB" id="9805918at2"/>
<dbReference type="GO" id="GO:0003924">
    <property type="term" value="F:GTPase activity"/>
    <property type="evidence" value="ECO:0007669"/>
    <property type="project" value="UniProtKB-UniRule"/>
</dbReference>
<evidence type="ECO:0000256" key="8">
    <source>
        <dbReference type="RuleBase" id="RU003761"/>
    </source>
</evidence>
<dbReference type="SUPFAM" id="SSF54814">
    <property type="entry name" value="Prokaryotic type KH domain (KH-domain type II)"/>
    <property type="match status" value="1"/>
</dbReference>
<evidence type="ECO:0000256" key="4">
    <source>
        <dbReference type="ARBA" id="ARBA00022884"/>
    </source>
</evidence>
<dbReference type="Gene3D" id="3.30.300.20">
    <property type="match status" value="1"/>
</dbReference>
<evidence type="ECO:0000259" key="10">
    <source>
        <dbReference type="PROSITE" id="PS51713"/>
    </source>
</evidence>
<gene>
    <name evidence="6" type="primary">era</name>
    <name evidence="12" type="ORF">DQK91_04260</name>
    <name evidence="11" type="ORF">E8L03_14180</name>
</gene>
<dbReference type="InterPro" id="IPR004044">
    <property type="entry name" value="KH_dom_type_2"/>
</dbReference>
<dbReference type="HAMAP" id="MF_00367">
    <property type="entry name" value="GTPase_Era"/>
    <property type="match status" value="1"/>
</dbReference>
<comment type="function">
    <text evidence="6">An essential GTPase that binds both GDP and GTP, with rapid nucleotide exchange. Plays a role in 16S rRNA processing and 30S ribosomal subunit biogenesis and possibly also in cell cycle regulation and energy metabolism.</text>
</comment>
<dbReference type="InterPro" id="IPR005662">
    <property type="entry name" value="GTPase_Era-like"/>
</dbReference>
<feature type="binding site" evidence="6">
    <location>
        <begin position="135"/>
        <end position="138"/>
    </location>
    <ligand>
        <name>GTP</name>
        <dbReference type="ChEBI" id="CHEBI:37565"/>
    </ligand>
</feature>
<evidence type="ECO:0000313" key="13">
    <source>
        <dbReference type="Proteomes" id="UP000434052"/>
    </source>
</evidence>
<dbReference type="GO" id="GO:0000028">
    <property type="term" value="P:ribosomal small subunit assembly"/>
    <property type="evidence" value="ECO:0007669"/>
    <property type="project" value="TreeGrafter"/>
</dbReference>
<evidence type="ECO:0000256" key="3">
    <source>
        <dbReference type="ARBA" id="ARBA00022741"/>
    </source>
</evidence>
<dbReference type="NCBIfam" id="TIGR00436">
    <property type="entry name" value="era"/>
    <property type="match status" value="1"/>
</dbReference>
<feature type="binding site" evidence="6">
    <location>
        <begin position="67"/>
        <end position="71"/>
    </location>
    <ligand>
        <name>GTP</name>
        <dbReference type="ChEBI" id="CHEBI:37565"/>
    </ligand>
</feature>
<feature type="region of interest" description="G2" evidence="7">
    <location>
        <begin position="46"/>
        <end position="50"/>
    </location>
</feature>
<keyword evidence="6" id="KW-0963">Cytoplasm</keyword>
<keyword evidence="6" id="KW-0472">Membrane</keyword>
<evidence type="ECO:0000313" key="12">
    <source>
        <dbReference type="EMBL" id="TVM36125.1"/>
    </source>
</evidence>
<keyword evidence="14" id="KW-1185">Reference proteome</keyword>
<name>A0A6P1ZP37_9BACT</name>
<keyword evidence="4 6" id="KW-0694">RNA-binding</keyword>
<dbReference type="PANTHER" id="PTHR42698">
    <property type="entry name" value="GTPASE ERA"/>
    <property type="match status" value="1"/>
</dbReference>
<feature type="region of interest" description="G3" evidence="7">
    <location>
        <begin position="67"/>
        <end position="70"/>
    </location>
</feature>
<feature type="region of interest" description="G4" evidence="7">
    <location>
        <begin position="135"/>
        <end position="138"/>
    </location>
</feature>
<keyword evidence="6" id="KW-0699">rRNA-binding</keyword>
<dbReference type="CDD" id="cd04163">
    <property type="entry name" value="Era"/>
    <property type="match status" value="1"/>
</dbReference>
<dbReference type="GO" id="GO:0005886">
    <property type="term" value="C:plasma membrane"/>
    <property type="evidence" value="ECO:0007669"/>
    <property type="project" value="UniProtKB-SubCell"/>
</dbReference>
<dbReference type="InterPro" id="IPR027417">
    <property type="entry name" value="P-loop_NTPase"/>
</dbReference>
<dbReference type="InterPro" id="IPR030388">
    <property type="entry name" value="G_ERA_dom"/>
</dbReference>
<dbReference type="GO" id="GO:0005525">
    <property type="term" value="F:GTP binding"/>
    <property type="evidence" value="ECO:0007669"/>
    <property type="project" value="UniProtKB-UniRule"/>
</dbReference>
<keyword evidence="6" id="KW-0690">Ribosome biogenesis</keyword>
<accession>A0A6P1ZP37</accession>
<dbReference type="Proteomes" id="UP000434052">
    <property type="component" value="Unassembled WGS sequence"/>
</dbReference>
<feature type="region of interest" description="G1" evidence="7">
    <location>
        <begin position="20"/>
        <end position="27"/>
    </location>
</feature>
<dbReference type="AlphaFoldDB" id="A0A6P1ZP37"/>
<dbReference type="PROSITE" id="PS50823">
    <property type="entry name" value="KH_TYPE_2"/>
    <property type="match status" value="1"/>
</dbReference>
<keyword evidence="5 6" id="KW-0342">GTP-binding</keyword>
<dbReference type="PROSITE" id="PS51713">
    <property type="entry name" value="G_ERA"/>
    <property type="match status" value="1"/>
</dbReference>
<dbReference type="GO" id="GO:0070181">
    <property type="term" value="F:small ribosomal subunit rRNA binding"/>
    <property type="evidence" value="ECO:0007669"/>
    <property type="project" value="UniProtKB-UniRule"/>
</dbReference>
<feature type="binding site" evidence="6">
    <location>
        <begin position="20"/>
        <end position="27"/>
    </location>
    <ligand>
        <name>GTP</name>
        <dbReference type="ChEBI" id="CHEBI:37565"/>
    </ligand>
</feature>
<dbReference type="GO" id="GO:0043024">
    <property type="term" value="F:ribosomal small subunit binding"/>
    <property type="evidence" value="ECO:0007669"/>
    <property type="project" value="TreeGrafter"/>
</dbReference>
<keyword evidence="6" id="KW-1003">Cell membrane</keyword>
<protein>
    <recommendedName>
        <fullName evidence="2 6">GTPase Era</fullName>
    </recommendedName>
</protein>
<evidence type="ECO:0000313" key="11">
    <source>
        <dbReference type="EMBL" id="QJT11350.1"/>
    </source>
</evidence>
<comment type="subunit">
    <text evidence="6">Monomer.</text>
</comment>
<dbReference type="NCBIfam" id="NF000908">
    <property type="entry name" value="PRK00089.1"/>
    <property type="match status" value="1"/>
</dbReference>
<dbReference type="Gene3D" id="3.40.50.300">
    <property type="entry name" value="P-loop containing nucleotide triphosphate hydrolases"/>
    <property type="match status" value="1"/>
</dbReference>
<dbReference type="Pfam" id="PF07650">
    <property type="entry name" value="KH_2"/>
    <property type="match status" value="1"/>
</dbReference>
<keyword evidence="3 6" id="KW-0547">Nucleotide-binding</keyword>
<dbReference type="InterPro" id="IPR006073">
    <property type="entry name" value="GTP-bd"/>
</dbReference>
<dbReference type="NCBIfam" id="TIGR00231">
    <property type="entry name" value="small_GTP"/>
    <property type="match status" value="1"/>
</dbReference>
<evidence type="ECO:0000256" key="1">
    <source>
        <dbReference type="ARBA" id="ARBA00007921"/>
    </source>
</evidence>
<feature type="region of interest" description="G5" evidence="7">
    <location>
        <begin position="165"/>
        <end position="167"/>
    </location>
</feature>
<evidence type="ECO:0000256" key="6">
    <source>
        <dbReference type="HAMAP-Rule" id="MF_00367"/>
    </source>
</evidence>
<evidence type="ECO:0000256" key="5">
    <source>
        <dbReference type="ARBA" id="ARBA00023134"/>
    </source>
</evidence>
<reference evidence="11 14" key="2">
    <citation type="submission" date="2019-04" db="EMBL/GenBank/DDBJ databases">
        <title>Isolation and culture of sulfate reducing bacteria from the cold seep of the South China Sea.</title>
        <authorList>
            <person name="Sun C."/>
            <person name="Liu R."/>
        </authorList>
    </citation>
    <scope>NUCLEOTIDE SEQUENCE [LARGE SCALE GENOMIC DNA]</scope>
    <source>
        <strain evidence="11 14">CS1</strain>
    </source>
</reference>
<evidence type="ECO:0000256" key="7">
    <source>
        <dbReference type="PROSITE-ProRule" id="PRU01050"/>
    </source>
</evidence>
<feature type="domain" description="Era-type G" evidence="10">
    <location>
        <begin position="12"/>
        <end position="186"/>
    </location>
</feature>
<comment type="similarity">
    <text evidence="1 6 7 8">Belongs to the TRAFAC class TrmE-Era-EngA-EngB-Septin-like GTPase superfamily. Era GTPase family.</text>
</comment>
<dbReference type="InterPro" id="IPR009019">
    <property type="entry name" value="KH_sf_prok-type"/>
</dbReference>
<sequence>MPLDIEVPEGFRAGWVALLGPPNAGKSTLLNALVGQKVAIVTSKPQTTRTQVTGILSREMEQLVFFDTPGLHNRGGKMNRALLQSAWQALSGADVVVLVLDMAFAASRTAAFMDEVRDLAEPLLESDRPLLLALNKVDIVKPKDALLPIMEELADAFPGASLYPISALRTEGLPPLLDGMIEHLPESPPLFPPDQVSTAPMRFMASELLREKLFDATRQEVPYSLAVDIEEWFEDPDTGRISISAVVYVARQAHKRIVIGKDGRVLKEAATKTRHELMDMLGRKVHLEVWVKVKENWPENPAMLRQLGLG</sequence>
<comment type="subcellular location">
    <subcellularLocation>
        <location evidence="6">Cytoplasm</location>
    </subcellularLocation>
    <subcellularLocation>
        <location evidence="6">Cell membrane</location>
        <topology evidence="6">Peripheral membrane protein</topology>
    </subcellularLocation>
</comment>
<dbReference type="EMBL" id="QMIF01000002">
    <property type="protein sequence ID" value="TVM36125.1"/>
    <property type="molecule type" value="Genomic_DNA"/>
</dbReference>
<dbReference type="EMBL" id="CP039543">
    <property type="protein sequence ID" value="QJT11350.1"/>
    <property type="molecule type" value="Genomic_DNA"/>
</dbReference>
<evidence type="ECO:0000259" key="9">
    <source>
        <dbReference type="PROSITE" id="PS50823"/>
    </source>
</evidence>
<reference evidence="12 13" key="1">
    <citation type="submission" date="2018-06" db="EMBL/GenBank/DDBJ databases">
        <title>Complete genome of Desulfovibrio marinus P48SEP.</title>
        <authorList>
            <person name="Crispim J.S."/>
            <person name="Vidigal P.M.P."/>
            <person name="Silva L.C.F."/>
            <person name="Araujo L.C."/>
            <person name="Laguardia C.N."/>
            <person name="Dias R.S."/>
            <person name="Sousa M.P."/>
            <person name="Paula S.O."/>
            <person name="Silva C."/>
        </authorList>
    </citation>
    <scope>NUCLEOTIDE SEQUENCE [LARGE SCALE GENOMIC DNA]</scope>
    <source>
        <strain evidence="12 13">P48SEP</strain>
    </source>
</reference>
<dbReference type="PANTHER" id="PTHR42698:SF1">
    <property type="entry name" value="GTPASE ERA, MITOCHONDRIAL"/>
    <property type="match status" value="1"/>
</dbReference>
<evidence type="ECO:0000313" key="14">
    <source>
        <dbReference type="Proteomes" id="UP000503251"/>
    </source>
</evidence>
<dbReference type="GO" id="GO:0005829">
    <property type="term" value="C:cytosol"/>
    <property type="evidence" value="ECO:0007669"/>
    <property type="project" value="TreeGrafter"/>
</dbReference>
<proteinExistence type="inferred from homology"/>
<dbReference type="InterPro" id="IPR005225">
    <property type="entry name" value="Small_GTP-bd"/>
</dbReference>
<dbReference type="SUPFAM" id="SSF52540">
    <property type="entry name" value="P-loop containing nucleoside triphosphate hydrolases"/>
    <property type="match status" value="1"/>
</dbReference>
<feature type="domain" description="KH type-2" evidence="9">
    <location>
        <begin position="217"/>
        <end position="295"/>
    </location>
</feature>